<accession>A0A645C835</accession>
<sequence>MIIFNGSVILKLNPLGDILAFLAGVVWALYSILLRKISTFNYNTILCTRNIFGYGLLLMLPALLFMDFQWGFERLDDHANMFNLLYLGICASALCFGTWSWAVNILGPVKTSMYIYISPIVTLITAAVILGEKITWVALVGTAFILFGLVISGRKN</sequence>
<gene>
    <name evidence="7" type="ORF">SDC9_117239</name>
</gene>
<name>A0A645C835_9ZZZZ</name>
<dbReference type="InterPro" id="IPR050638">
    <property type="entry name" value="AA-Vitamin_Transporters"/>
</dbReference>
<comment type="subcellular location">
    <subcellularLocation>
        <location evidence="1">Membrane</location>
        <topology evidence="1">Multi-pass membrane protein</topology>
    </subcellularLocation>
</comment>
<protein>
    <recommendedName>
        <fullName evidence="6">EamA domain-containing protein</fullName>
    </recommendedName>
</protein>
<feature type="transmembrane region" description="Helical" evidence="5">
    <location>
        <begin position="12"/>
        <end position="30"/>
    </location>
</feature>
<evidence type="ECO:0000313" key="7">
    <source>
        <dbReference type="EMBL" id="MPM70284.1"/>
    </source>
</evidence>
<dbReference type="PANTHER" id="PTHR32322:SF2">
    <property type="entry name" value="EAMA DOMAIN-CONTAINING PROTEIN"/>
    <property type="match status" value="1"/>
</dbReference>
<dbReference type="InterPro" id="IPR037185">
    <property type="entry name" value="EmrE-like"/>
</dbReference>
<dbReference type="AlphaFoldDB" id="A0A645C835"/>
<evidence type="ECO:0000259" key="6">
    <source>
        <dbReference type="Pfam" id="PF00892"/>
    </source>
</evidence>
<dbReference type="Pfam" id="PF00892">
    <property type="entry name" value="EamA"/>
    <property type="match status" value="1"/>
</dbReference>
<proteinExistence type="predicted"/>
<evidence type="ECO:0000256" key="1">
    <source>
        <dbReference type="ARBA" id="ARBA00004141"/>
    </source>
</evidence>
<feature type="transmembrane region" description="Helical" evidence="5">
    <location>
        <begin position="136"/>
        <end position="153"/>
    </location>
</feature>
<dbReference type="SUPFAM" id="SSF103481">
    <property type="entry name" value="Multidrug resistance efflux transporter EmrE"/>
    <property type="match status" value="1"/>
</dbReference>
<dbReference type="GO" id="GO:0016020">
    <property type="term" value="C:membrane"/>
    <property type="evidence" value="ECO:0007669"/>
    <property type="project" value="UniProtKB-SubCell"/>
</dbReference>
<feature type="domain" description="EamA" evidence="6">
    <location>
        <begin position="15"/>
        <end position="152"/>
    </location>
</feature>
<feature type="transmembrane region" description="Helical" evidence="5">
    <location>
        <begin position="51"/>
        <end position="72"/>
    </location>
</feature>
<evidence type="ECO:0000256" key="3">
    <source>
        <dbReference type="ARBA" id="ARBA00022989"/>
    </source>
</evidence>
<dbReference type="PANTHER" id="PTHR32322">
    <property type="entry name" value="INNER MEMBRANE TRANSPORTER"/>
    <property type="match status" value="1"/>
</dbReference>
<evidence type="ECO:0000256" key="5">
    <source>
        <dbReference type="SAM" id="Phobius"/>
    </source>
</evidence>
<organism evidence="7">
    <name type="scientific">bioreactor metagenome</name>
    <dbReference type="NCBI Taxonomy" id="1076179"/>
    <lineage>
        <taxon>unclassified sequences</taxon>
        <taxon>metagenomes</taxon>
        <taxon>ecological metagenomes</taxon>
    </lineage>
</organism>
<evidence type="ECO:0000256" key="4">
    <source>
        <dbReference type="ARBA" id="ARBA00023136"/>
    </source>
</evidence>
<reference evidence="7" key="1">
    <citation type="submission" date="2019-08" db="EMBL/GenBank/DDBJ databases">
        <authorList>
            <person name="Kucharzyk K."/>
            <person name="Murdoch R.W."/>
            <person name="Higgins S."/>
            <person name="Loffler F."/>
        </authorList>
    </citation>
    <scope>NUCLEOTIDE SEQUENCE</scope>
</reference>
<evidence type="ECO:0000256" key="2">
    <source>
        <dbReference type="ARBA" id="ARBA00022692"/>
    </source>
</evidence>
<feature type="transmembrane region" description="Helical" evidence="5">
    <location>
        <begin position="84"/>
        <end position="106"/>
    </location>
</feature>
<dbReference type="InterPro" id="IPR000620">
    <property type="entry name" value="EamA_dom"/>
</dbReference>
<keyword evidence="2 5" id="KW-0812">Transmembrane</keyword>
<feature type="transmembrane region" description="Helical" evidence="5">
    <location>
        <begin position="113"/>
        <end position="130"/>
    </location>
</feature>
<dbReference type="EMBL" id="VSSQ01023388">
    <property type="protein sequence ID" value="MPM70284.1"/>
    <property type="molecule type" value="Genomic_DNA"/>
</dbReference>
<keyword evidence="3 5" id="KW-1133">Transmembrane helix</keyword>
<comment type="caution">
    <text evidence="7">The sequence shown here is derived from an EMBL/GenBank/DDBJ whole genome shotgun (WGS) entry which is preliminary data.</text>
</comment>
<keyword evidence="4 5" id="KW-0472">Membrane</keyword>